<evidence type="ECO:0000313" key="1">
    <source>
        <dbReference type="EMBL" id="GBN93721.1"/>
    </source>
</evidence>
<dbReference type="EMBL" id="BGPR01025100">
    <property type="protein sequence ID" value="GBN93721.1"/>
    <property type="molecule type" value="Genomic_DNA"/>
</dbReference>
<organism evidence="1 2">
    <name type="scientific">Araneus ventricosus</name>
    <name type="common">Orbweaver spider</name>
    <name type="synonym">Epeira ventricosa</name>
    <dbReference type="NCBI Taxonomy" id="182803"/>
    <lineage>
        <taxon>Eukaryota</taxon>
        <taxon>Metazoa</taxon>
        <taxon>Ecdysozoa</taxon>
        <taxon>Arthropoda</taxon>
        <taxon>Chelicerata</taxon>
        <taxon>Arachnida</taxon>
        <taxon>Araneae</taxon>
        <taxon>Araneomorphae</taxon>
        <taxon>Entelegynae</taxon>
        <taxon>Araneoidea</taxon>
        <taxon>Araneidae</taxon>
        <taxon>Araneus</taxon>
    </lineage>
</organism>
<gene>
    <name evidence="1" type="ORF">AVEN_166951_1</name>
</gene>
<accession>A0A4Y2T0I2</accession>
<proteinExistence type="predicted"/>
<protein>
    <submittedName>
        <fullName evidence="1">Uncharacterized protein</fullName>
    </submittedName>
</protein>
<comment type="caution">
    <text evidence="1">The sequence shown here is derived from an EMBL/GenBank/DDBJ whole genome shotgun (WGS) entry which is preliminary data.</text>
</comment>
<dbReference type="AlphaFoldDB" id="A0A4Y2T0I2"/>
<evidence type="ECO:0000313" key="2">
    <source>
        <dbReference type="Proteomes" id="UP000499080"/>
    </source>
</evidence>
<name>A0A4Y2T0I2_ARAVE</name>
<sequence>MWTPLEKVQSVAWFIETKSDAQVQRNVLAQYRREPPSPSTIWVRHTSFMETGSFRLKLGAGEPSVSGANVAFGYGILSLRTTLHDDLSPVASTFFVKSASTLLYTTAHP</sequence>
<reference evidence="1 2" key="1">
    <citation type="journal article" date="2019" name="Sci. Rep.">
        <title>Orb-weaving spider Araneus ventricosus genome elucidates the spidroin gene catalogue.</title>
        <authorList>
            <person name="Kono N."/>
            <person name="Nakamura H."/>
            <person name="Ohtoshi R."/>
            <person name="Moran D.A.P."/>
            <person name="Shinohara A."/>
            <person name="Yoshida Y."/>
            <person name="Fujiwara M."/>
            <person name="Mori M."/>
            <person name="Tomita M."/>
            <person name="Arakawa K."/>
        </authorList>
    </citation>
    <scope>NUCLEOTIDE SEQUENCE [LARGE SCALE GENOMIC DNA]</scope>
</reference>
<keyword evidence="2" id="KW-1185">Reference proteome</keyword>
<dbReference type="Proteomes" id="UP000499080">
    <property type="component" value="Unassembled WGS sequence"/>
</dbReference>